<gene>
    <name evidence="7" type="ORF">SPF06_06900</name>
</gene>
<dbReference type="Pfam" id="PF00392">
    <property type="entry name" value="GntR"/>
    <property type="match status" value="1"/>
</dbReference>
<keyword evidence="5" id="KW-0804">Transcription</keyword>
<dbReference type="InterPro" id="IPR000524">
    <property type="entry name" value="Tscrpt_reg_HTH_GntR"/>
</dbReference>
<evidence type="ECO:0000313" key="7">
    <source>
        <dbReference type="EMBL" id="MEA5454445.1"/>
    </source>
</evidence>
<evidence type="ECO:0000256" key="1">
    <source>
        <dbReference type="ARBA" id="ARBA00005384"/>
    </source>
</evidence>
<dbReference type="SUPFAM" id="SSF46785">
    <property type="entry name" value="Winged helix' DNA-binding domain"/>
    <property type="match status" value="1"/>
</dbReference>
<evidence type="ECO:0000256" key="5">
    <source>
        <dbReference type="ARBA" id="ARBA00023163"/>
    </source>
</evidence>
<dbReference type="PROSITE" id="PS50949">
    <property type="entry name" value="HTH_GNTR"/>
    <property type="match status" value="1"/>
</dbReference>
<keyword evidence="4" id="KW-0238">DNA-binding</keyword>
<dbReference type="PRINTS" id="PR00035">
    <property type="entry name" value="HTHGNTR"/>
</dbReference>
<accession>A0ABU5T4E2</accession>
<dbReference type="Pfam" id="PF00155">
    <property type="entry name" value="Aminotran_1_2"/>
    <property type="match status" value="1"/>
</dbReference>
<keyword evidence="8" id="KW-1185">Reference proteome</keyword>
<name>A0ABU5T4E2_9MICC</name>
<dbReference type="InterPro" id="IPR036390">
    <property type="entry name" value="WH_DNA-bd_sf"/>
</dbReference>
<evidence type="ECO:0000259" key="6">
    <source>
        <dbReference type="PROSITE" id="PS50949"/>
    </source>
</evidence>
<dbReference type="InterPro" id="IPR004839">
    <property type="entry name" value="Aminotransferase_I/II_large"/>
</dbReference>
<keyword evidence="3" id="KW-0805">Transcription regulation</keyword>
<dbReference type="SMART" id="SM00345">
    <property type="entry name" value="HTH_GNTR"/>
    <property type="match status" value="1"/>
</dbReference>
<dbReference type="Gene3D" id="3.40.640.10">
    <property type="entry name" value="Type I PLP-dependent aspartate aminotransferase-like (Major domain)"/>
    <property type="match status" value="1"/>
</dbReference>
<dbReference type="InterPro" id="IPR015421">
    <property type="entry name" value="PyrdxlP-dep_Trfase_major"/>
</dbReference>
<evidence type="ECO:0000313" key="8">
    <source>
        <dbReference type="Proteomes" id="UP001304769"/>
    </source>
</evidence>
<evidence type="ECO:0000256" key="3">
    <source>
        <dbReference type="ARBA" id="ARBA00023015"/>
    </source>
</evidence>
<dbReference type="InterPro" id="IPR015424">
    <property type="entry name" value="PyrdxlP-dep_Trfase"/>
</dbReference>
<dbReference type="CDD" id="cd07377">
    <property type="entry name" value="WHTH_GntR"/>
    <property type="match status" value="1"/>
</dbReference>
<dbReference type="GO" id="GO:0008483">
    <property type="term" value="F:transaminase activity"/>
    <property type="evidence" value="ECO:0007669"/>
    <property type="project" value="UniProtKB-KW"/>
</dbReference>
<dbReference type="RefSeq" id="WP_323278273.1">
    <property type="nucleotide sequence ID" value="NZ_JAYGGQ010000003.1"/>
</dbReference>
<keyword evidence="7" id="KW-0032">Aminotransferase</keyword>
<dbReference type="CDD" id="cd00609">
    <property type="entry name" value="AAT_like"/>
    <property type="match status" value="1"/>
</dbReference>
<comment type="similarity">
    <text evidence="1">In the C-terminal section; belongs to the class-I pyridoxal-phosphate-dependent aminotransferase family.</text>
</comment>
<reference evidence="7 8" key="1">
    <citation type="submission" date="2023-12" db="EMBL/GenBank/DDBJ databases">
        <title>Sinomonas terricola sp. nov, isolated from litchi orchard soil in Guangdong, PR China.</title>
        <authorList>
            <person name="Jiaxin W."/>
            <person name="Yang Z."/>
            <person name="Honghui Z."/>
        </authorList>
    </citation>
    <scope>NUCLEOTIDE SEQUENCE [LARGE SCALE GENOMIC DNA]</scope>
    <source>
        <strain evidence="7 8">JGH33</strain>
    </source>
</reference>
<organism evidence="7 8">
    <name type="scientific">Sinomonas terricola</name>
    <dbReference type="NCBI Taxonomy" id="3110330"/>
    <lineage>
        <taxon>Bacteria</taxon>
        <taxon>Bacillati</taxon>
        <taxon>Actinomycetota</taxon>
        <taxon>Actinomycetes</taxon>
        <taxon>Micrococcales</taxon>
        <taxon>Micrococcaceae</taxon>
        <taxon>Sinomonas</taxon>
    </lineage>
</organism>
<comment type="caution">
    <text evidence="7">The sequence shown here is derived from an EMBL/GenBank/DDBJ whole genome shotgun (WGS) entry which is preliminary data.</text>
</comment>
<sequence>MIAITARRLASILGPWRSSGSPAYAALADRVRLVSLDGRLAHGTRLPAERDLAAALRVSRTTVASAYGRLREVGAIESRRGSGSFVSLGTRPSADPAADGIPLDFTKAAMPAALPVAACYAAAAQRIGPELARSGYEIVGHPELREAIAAHFSRRGVATDADQILVTSGAQHAIALLARLLASPGDRALIEHPTYPHAIDAISSARARPVPVPVDPDAGWDLDEAEAALRDAAPTVGYVMPDFQNPTGASLPDDARARLARAADRHGTVLIADETTMWLDLRRGPRQPLAAFSPSVVTVGGLGKLAWGGLRVGWIRAGRTFIARLAQSRTSMDLGTPVFEQLVAVELMAREADLVAERRARLSEGLATMRSALAEHFPAWTIPDPEGGLALWIDCAPWSSSELVLGARDEGLALTAGPRFGLHGAFEHRLRLPFTESPATIRDAVEALRRSADRHASGPLPEPLVAV</sequence>
<dbReference type="Proteomes" id="UP001304769">
    <property type="component" value="Unassembled WGS sequence"/>
</dbReference>
<dbReference type="PANTHER" id="PTHR46577">
    <property type="entry name" value="HTH-TYPE TRANSCRIPTIONAL REGULATORY PROTEIN GABR"/>
    <property type="match status" value="1"/>
</dbReference>
<dbReference type="InterPro" id="IPR051446">
    <property type="entry name" value="HTH_trans_reg/aminotransferase"/>
</dbReference>
<evidence type="ECO:0000256" key="2">
    <source>
        <dbReference type="ARBA" id="ARBA00022898"/>
    </source>
</evidence>
<dbReference type="Gene3D" id="1.10.10.10">
    <property type="entry name" value="Winged helix-like DNA-binding domain superfamily/Winged helix DNA-binding domain"/>
    <property type="match status" value="1"/>
</dbReference>
<dbReference type="SUPFAM" id="SSF53383">
    <property type="entry name" value="PLP-dependent transferases"/>
    <property type="match status" value="1"/>
</dbReference>
<dbReference type="EMBL" id="JAYGGQ010000003">
    <property type="protein sequence ID" value="MEA5454445.1"/>
    <property type="molecule type" value="Genomic_DNA"/>
</dbReference>
<proteinExistence type="inferred from homology"/>
<dbReference type="InterPro" id="IPR036388">
    <property type="entry name" value="WH-like_DNA-bd_sf"/>
</dbReference>
<evidence type="ECO:0000256" key="4">
    <source>
        <dbReference type="ARBA" id="ARBA00023125"/>
    </source>
</evidence>
<protein>
    <submittedName>
        <fullName evidence="7">PLP-dependent aminotransferase family protein</fullName>
    </submittedName>
</protein>
<dbReference type="PANTHER" id="PTHR46577:SF1">
    <property type="entry name" value="HTH-TYPE TRANSCRIPTIONAL REGULATORY PROTEIN GABR"/>
    <property type="match status" value="1"/>
</dbReference>
<keyword evidence="7" id="KW-0808">Transferase</keyword>
<keyword evidence="2" id="KW-0663">Pyridoxal phosphate</keyword>
<feature type="domain" description="HTH gntR-type" evidence="6">
    <location>
        <begin position="21"/>
        <end position="89"/>
    </location>
</feature>